<feature type="domain" description="F-box associated beta-propeller type 1" evidence="1">
    <location>
        <begin position="133"/>
        <end position="280"/>
    </location>
</feature>
<dbReference type="AlphaFoldDB" id="A0A9N7MRI3"/>
<dbReference type="Pfam" id="PF07734">
    <property type="entry name" value="FBA_1"/>
    <property type="match status" value="1"/>
</dbReference>
<dbReference type="OrthoDB" id="591557at2759"/>
<evidence type="ECO:0000313" key="2">
    <source>
        <dbReference type="EMBL" id="CAA0813197.1"/>
    </source>
</evidence>
<keyword evidence="3" id="KW-1185">Reference proteome</keyword>
<dbReference type="InterPro" id="IPR017451">
    <property type="entry name" value="F-box-assoc_interact_dom"/>
</dbReference>
<accession>A0A9N7MRI3</accession>
<dbReference type="PANTHER" id="PTHR31672">
    <property type="entry name" value="BNACNNG10540D PROTEIN"/>
    <property type="match status" value="1"/>
</dbReference>
<sequence length="351" mass="39745">MVASSKLLSRFRAVARSWHSLIDSEPFAKSHLRRSLSTASNRLLLSASSSSPSIWAIPTAPSPYARRSVTKPPMGSPILATACPRHVRPARSVQPFLEGPQGAPQLPHRAPGPSGMLPAHRIRHEGSYAWVSSEARVYSLRSNCWRRIEDFPYPLSFLDWFWRVHVSGSLHTLVLDPHENEGGKIMSFSVQTEKHSPMKLPPGVRMWGAHVDLYVLDSFLSVVHCKKYNKIDIWVMKEYGLMTDSWTKVVVVSPPAIDRRDFLSPLVYSADGDKILLSCNDFKLVWFDSKENSVCDVDVQGLPYRFYAEVCVESLIRLNEQGKETKRIRGKREKIGKKRDDFLSEGFNLVL</sequence>
<name>A0A9N7MRI3_STRHE</name>
<dbReference type="InterPro" id="IPR011043">
    <property type="entry name" value="Gal_Oxase/kelch_b-propeller"/>
</dbReference>
<reference evidence="2" key="1">
    <citation type="submission" date="2019-12" db="EMBL/GenBank/DDBJ databases">
        <authorList>
            <person name="Scholes J."/>
        </authorList>
    </citation>
    <scope>NUCLEOTIDE SEQUENCE</scope>
</reference>
<evidence type="ECO:0000313" key="3">
    <source>
        <dbReference type="Proteomes" id="UP001153555"/>
    </source>
</evidence>
<dbReference type="PANTHER" id="PTHR31672:SF13">
    <property type="entry name" value="F-BOX PROTEIN CPR30-LIKE"/>
    <property type="match status" value="1"/>
</dbReference>
<gene>
    <name evidence="2" type="ORF">SHERM_13756</name>
</gene>
<organism evidence="2 3">
    <name type="scientific">Striga hermonthica</name>
    <name type="common">Purple witchweed</name>
    <name type="synonym">Buchnera hermonthica</name>
    <dbReference type="NCBI Taxonomy" id="68872"/>
    <lineage>
        <taxon>Eukaryota</taxon>
        <taxon>Viridiplantae</taxon>
        <taxon>Streptophyta</taxon>
        <taxon>Embryophyta</taxon>
        <taxon>Tracheophyta</taxon>
        <taxon>Spermatophyta</taxon>
        <taxon>Magnoliopsida</taxon>
        <taxon>eudicotyledons</taxon>
        <taxon>Gunneridae</taxon>
        <taxon>Pentapetalae</taxon>
        <taxon>asterids</taxon>
        <taxon>lamiids</taxon>
        <taxon>Lamiales</taxon>
        <taxon>Orobanchaceae</taxon>
        <taxon>Buchnereae</taxon>
        <taxon>Striga</taxon>
    </lineage>
</organism>
<dbReference type="InterPro" id="IPR006527">
    <property type="entry name" value="F-box-assoc_dom_typ1"/>
</dbReference>
<protein>
    <recommendedName>
        <fullName evidence="1">F-box associated beta-propeller type 1 domain-containing protein</fullName>
    </recommendedName>
</protein>
<dbReference type="NCBIfam" id="TIGR01640">
    <property type="entry name" value="F_box_assoc_1"/>
    <property type="match status" value="1"/>
</dbReference>
<dbReference type="EMBL" id="CACSLK010011299">
    <property type="protein sequence ID" value="CAA0813197.1"/>
    <property type="molecule type" value="Genomic_DNA"/>
</dbReference>
<dbReference type="Proteomes" id="UP001153555">
    <property type="component" value="Unassembled WGS sequence"/>
</dbReference>
<dbReference type="InterPro" id="IPR050796">
    <property type="entry name" value="SCF_F-box_component"/>
</dbReference>
<proteinExistence type="predicted"/>
<comment type="caution">
    <text evidence="2">The sequence shown here is derived from an EMBL/GenBank/DDBJ whole genome shotgun (WGS) entry which is preliminary data.</text>
</comment>
<dbReference type="SUPFAM" id="SSF50965">
    <property type="entry name" value="Galactose oxidase, central domain"/>
    <property type="match status" value="1"/>
</dbReference>
<evidence type="ECO:0000259" key="1">
    <source>
        <dbReference type="Pfam" id="PF07734"/>
    </source>
</evidence>